<dbReference type="PANTHER" id="PTHR42648">
    <property type="entry name" value="TRANSPOSASE, PUTATIVE-RELATED"/>
    <property type="match status" value="1"/>
</dbReference>
<feature type="region of interest" description="Disordered" evidence="3">
    <location>
        <begin position="307"/>
        <end position="349"/>
    </location>
</feature>
<proteinExistence type="predicted"/>
<sequence>MGHSAYSVNLGYSANIVSHVEEPEASRSSGNSNMPMFTSEQYNQLLKLISHEPAVAEAKVNIVGIKEFLGTCLLAGSEPNSWIIGTGTSNHMASSLDLLTQSTLVFPNTSKVHLPNGNITSVTHTGSLNLSNDLELFPAAFSVSVPASTPASACSQSKHSDHSYVHTPQQNGVAEQKHMHLLEMARALRFQAHVPLKFWGECVLTAAFIINRLPSSVLSGKSPYELFYGQPHSLTHLKVFGYLCYATTPCFTNKFSSKAIPAIFMGYLETQKGYKLYNISSGTFFPAEIPAHISSYDDTFPAKNDVPPCSPPTSVAQPEPSSPQPPPSPVMHPNPTASPPSPIEPQPTHISDVTLRKSAMTFNPPLWLIDYVHQARLQLVAKWVYKVKYKADRTVERYKARLVAKGFTQQEGLDYHETFSPVVKMVRVRSVCSSCSVWLALTSDGCVQRFPTG</sequence>
<gene>
    <name evidence="6" type="primary">LOC107823265</name>
</gene>
<dbReference type="OrthoDB" id="1938465at2759"/>
<dbReference type="KEGG" id="nta:107823265"/>
<evidence type="ECO:0000259" key="5">
    <source>
        <dbReference type="Pfam" id="PF25597"/>
    </source>
</evidence>
<protein>
    <recommendedName>
        <fullName evidence="7">Retrovirus-related Pol polyprotein from transposon TNT 1-94</fullName>
    </recommendedName>
</protein>
<dbReference type="Pfam" id="PF25597">
    <property type="entry name" value="SH3_retrovirus"/>
    <property type="match status" value="1"/>
</dbReference>
<dbReference type="PANTHER" id="PTHR42648:SF31">
    <property type="entry name" value="RNA-DIRECTED DNA POLYMERASE"/>
    <property type="match status" value="1"/>
</dbReference>
<dbReference type="Gene3D" id="3.30.420.10">
    <property type="entry name" value="Ribonuclease H-like superfamily/Ribonuclease H"/>
    <property type="match status" value="1"/>
</dbReference>
<accession>A0A1S4CVX7</accession>
<dbReference type="InterPro" id="IPR036397">
    <property type="entry name" value="RNaseH_sf"/>
</dbReference>
<dbReference type="InterPro" id="IPR039537">
    <property type="entry name" value="Retrotran_Ty1/copia-like"/>
</dbReference>
<dbReference type="InterPro" id="IPR057670">
    <property type="entry name" value="SH3_retrovirus"/>
</dbReference>
<evidence type="ECO:0000256" key="3">
    <source>
        <dbReference type="SAM" id="MobiDB-lite"/>
    </source>
</evidence>
<evidence type="ECO:0000256" key="1">
    <source>
        <dbReference type="ARBA" id="ARBA00022723"/>
    </source>
</evidence>
<feature type="domain" description="Reverse transcriptase Ty1/copia-type" evidence="4">
    <location>
        <begin position="379"/>
        <end position="430"/>
    </location>
</feature>
<dbReference type="AlphaFoldDB" id="A0A1S4CVX7"/>
<keyword evidence="1" id="KW-0479">Metal-binding</keyword>
<reference evidence="6" key="1">
    <citation type="submission" date="2025-08" db="UniProtKB">
        <authorList>
            <consortium name="RefSeq"/>
        </authorList>
    </citation>
    <scope>IDENTIFICATION</scope>
</reference>
<dbReference type="GO" id="GO:0003676">
    <property type="term" value="F:nucleic acid binding"/>
    <property type="evidence" value="ECO:0007669"/>
    <property type="project" value="InterPro"/>
</dbReference>
<dbReference type="GO" id="GO:0016787">
    <property type="term" value="F:hydrolase activity"/>
    <property type="evidence" value="ECO:0007669"/>
    <property type="project" value="UniProtKB-KW"/>
</dbReference>
<dbReference type="InterPro" id="IPR013103">
    <property type="entry name" value="RVT_2"/>
</dbReference>
<dbReference type="RefSeq" id="XP_016505382.1">
    <property type="nucleotide sequence ID" value="XM_016649896.1"/>
</dbReference>
<keyword evidence="2" id="KW-0378">Hydrolase</keyword>
<evidence type="ECO:0000256" key="2">
    <source>
        <dbReference type="ARBA" id="ARBA00022801"/>
    </source>
</evidence>
<evidence type="ECO:0000259" key="4">
    <source>
        <dbReference type="Pfam" id="PF07727"/>
    </source>
</evidence>
<name>A0A1S4CVX7_TOBAC</name>
<dbReference type="STRING" id="4097.A0A1S4CVX7"/>
<dbReference type="InterPro" id="IPR012337">
    <property type="entry name" value="RNaseH-like_sf"/>
</dbReference>
<dbReference type="Pfam" id="PF07727">
    <property type="entry name" value="RVT_2"/>
    <property type="match status" value="1"/>
</dbReference>
<dbReference type="PaxDb" id="4097-A0A1S4CVX7"/>
<dbReference type="SUPFAM" id="SSF53098">
    <property type="entry name" value="Ribonuclease H-like"/>
    <property type="match status" value="1"/>
</dbReference>
<evidence type="ECO:0008006" key="7">
    <source>
        <dbReference type="Google" id="ProtNLM"/>
    </source>
</evidence>
<feature type="domain" description="Retroviral polymerase SH3-like" evidence="5">
    <location>
        <begin position="243"/>
        <end position="285"/>
    </location>
</feature>
<feature type="compositionally biased region" description="Pro residues" evidence="3">
    <location>
        <begin position="320"/>
        <end position="345"/>
    </location>
</feature>
<evidence type="ECO:0000313" key="6">
    <source>
        <dbReference type="RefSeq" id="XP_016505382.1"/>
    </source>
</evidence>
<organism evidence="6">
    <name type="scientific">Nicotiana tabacum</name>
    <name type="common">Common tobacco</name>
    <dbReference type="NCBI Taxonomy" id="4097"/>
    <lineage>
        <taxon>Eukaryota</taxon>
        <taxon>Viridiplantae</taxon>
        <taxon>Streptophyta</taxon>
        <taxon>Embryophyta</taxon>
        <taxon>Tracheophyta</taxon>
        <taxon>Spermatophyta</taxon>
        <taxon>Magnoliopsida</taxon>
        <taxon>eudicotyledons</taxon>
        <taxon>Gunneridae</taxon>
        <taxon>Pentapetalae</taxon>
        <taxon>asterids</taxon>
        <taxon>lamiids</taxon>
        <taxon>Solanales</taxon>
        <taxon>Solanaceae</taxon>
        <taxon>Nicotianoideae</taxon>
        <taxon>Nicotianeae</taxon>
        <taxon>Nicotiana</taxon>
    </lineage>
</organism>
<dbReference type="GO" id="GO:0046872">
    <property type="term" value="F:metal ion binding"/>
    <property type="evidence" value="ECO:0007669"/>
    <property type="project" value="UniProtKB-KW"/>
</dbReference>